<keyword evidence="4" id="KW-1185">Reference proteome</keyword>
<evidence type="ECO:0000313" key="3">
    <source>
        <dbReference type="EMBL" id="GLR18002.1"/>
    </source>
</evidence>
<dbReference type="Gene3D" id="3.40.50.11970">
    <property type="match status" value="1"/>
</dbReference>
<keyword evidence="1" id="KW-0732">Signal</keyword>
<feature type="signal peptide" evidence="1">
    <location>
        <begin position="1"/>
        <end position="23"/>
    </location>
</feature>
<gene>
    <name evidence="3" type="ORF">GCM10007940_26170</name>
</gene>
<proteinExistence type="predicted"/>
<dbReference type="PANTHER" id="PTHR37835:SF1">
    <property type="entry name" value="ALPHA-CLOSTRIPAIN"/>
    <property type="match status" value="1"/>
</dbReference>
<organism evidence="3 4">
    <name type="scientific">Portibacter lacus</name>
    <dbReference type="NCBI Taxonomy" id="1099794"/>
    <lineage>
        <taxon>Bacteria</taxon>
        <taxon>Pseudomonadati</taxon>
        <taxon>Bacteroidota</taxon>
        <taxon>Saprospiria</taxon>
        <taxon>Saprospirales</taxon>
        <taxon>Haliscomenobacteraceae</taxon>
        <taxon>Portibacter</taxon>
    </lineage>
</organism>
<protein>
    <submittedName>
        <fullName evidence="3">Clostripain</fullName>
    </submittedName>
</protein>
<reference evidence="3" key="2">
    <citation type="submission" date="2023-01" db="EMBL/GenBank/DDBJ databases">
        <title>Draft genome sequence of Portibacter lacus strain NBRC 108769.</title>
        <authorList>
            <person name="Sun Q."/>
            <person name="Mori K."/>
        </authorList>
    </citation>
    <scope>NUCLEOTIDE SEQUENCE</scope>
    <source>
        <strain evidence="3">NBRC 108769</strain>
    </source>
</reference>
<dbReference type="Proteomes" id="UP001156666">
    <property type="component" value="Unassembled WGS sequence"/>
</dbReference>
<sequence>MKKLIFTLLTLMFLCGMTAKITAQDTLDWTLLVYLVGSDLESGSDAGSTDIQEMMDADFTDYVNVIVLRGGSMKEGWQEPKTFLVVAGEQIQLDFVPSNTDMADPNNITEFINWATENYPAHQFMMDFWNHGGDIRGYGNDEVSGKSLKVQTIKKAIGDSEFIKDGNLFELLGFDACLMATLEVQTSLKDFANYFVGSEETEPGHGWNYTPIVNAMESGEALTGDKLGTIIVDSYKAQSEDQETSNVTLGVMNLAHISNLESKITTLFNKIKDEDKVRSLQKARGKAEEYSKSIKNPEYSEDMVDIGDMMKMLKKVDPSLSAEIDSVLVALDSTVVYNKKDSTRPLATGISMYLPHNVLIDEGETYYLIDSVYIPIGVDSTLSDFIVNTYIPLASSDITPPSGMTDPDFTFSGKKGESATRNFTGDSISAIRIAHDDDLEQVQIVLIEEFEGFPNEYIFLGATFPDTIVSNDDGTETYAYKWDGAWLGINGYPAYISDIQDYEVEDEDGNFQYHTRVHIPAILHPDTENERDIIISYSYDEDFNITLESIVPEVYGDSVRIVPKERLELVPGDVVQLLYESFNEVTDEEFFVVDDGAVFTIENGNDDLMLEYDELFEGNYKLGYILMDHSQNDTIIFDDKVFTVTSTSVEETFADHNIAMFPNPANQQITIENIEVSANESYKIRIFDQAGRLVFTRVSNSDRAVINTSDFTNGYYRVQIISGKGILGQGIVIQH</sequence>
<reference evidence="3" key="1">
    <citation type="journal article" date="2014" name="Int. J. Syst. Evol. Microbiol.">
        <title>Complete genome sequence of Corynebacterium casei LMG S-19264T (=DSM 44701T), isolated from a smear-ripened cheese.</title>
        <authorList>
            <consortium name="US DOE Joint Genome Institute (JGI-PGF)"/>
            <person name="Walter F."/>
            <person name="Albersmeier A."/>
            <person name="Kalinowski J."/>
            <person name="Ruckert C."/>
        </authorList>
    </citation>
    <scope>NUCLEOTIDE SEQUENCE</scope>
    <source>
        <strain evidence="3">NBRC 108769</strain>
    </source>
</reference>
<dbReference type="Pfam" id="PF03415">
    <property type="entry name" value="Peptidase_C11"/>
    <property type="match status" value="1"/>
</dbReference>
<dbReference type="Pfam" id="PF18962">
    <property type="entry name" value="Por_Secre_tail"/>
    <property type="match status" value="1"/>
</dbReference>
<dbReference type="InterPro" id="IPR026444">
    <property type="entry name" value="Secre_tail"/>
</dbReference>
<dbReference type="NCBIfam" id="TIGR04183">
    <property type="entry name" value="Por_Secre_tail"/>
    <property type="match status" value="1"/>
</dbReference>
<evidence type="ECO:0000313" key="4">
    <source>
        <dbReference type="Proteomes" id="UP001156666"/>
    </source>
</evidence>
<name>A0AA37SQ62_9BACT</name>
<accession>A0AA37SQ62</accession>
<dbReference type="EMBL" id="BSOH01000014">
    <property type="protein sequence ID" value="GLR18002.1"/>
    <property type="molecule type" value="Genomic_DNA"/>
</dbReference>
<comment type="caution">
    <text evidence="3">The sequence shown here is derived from an EMBL/GenBank/DDBJ whole genome shotgun (WGS) entry which is preliminary data.</text>
</comment>
<dbReference type="AlphaFoldDB" id="A0AA37SQ62"/>
<feature type="chain" id="PRO_5041320430" evidence="1">
    <location>
        <begin position="24"/>
        <end position="735"/>
    </location>
</feature>
<evidence type="ECO:0000256" key="1">
    <source>
        <dbReference type="SAM" id="SignalP"/>
    </source>
</evidence>
<dbReference type="RefSeq" id="WP_235291677.1">
    <property type="nucleotide sequence ID" value="NZ_BSOH01000014.1"/>
</dbReference>
<dbReference type="InterPro" id="IPR005077">
    <property type="entry name" value="Peptidase_C11"/>
</dbReference>
<dbReference type="PANTHER" id="PTHR37835">
    <property type="entry name" value="ALPHA-CLOSTRIPAIN"/>
    <property type="match status" value="1"/>
</dbReference>
<feature type="domain" description="Secretion system C-terminal sorting" evidence="2">
    <location>
        <begin position="660"/>
        <end position="726"/>
    </location>
</feature>
<evidence type="ECO:0000259" key="2">
    <source>
        <dbReference type="Pfam" id="PF18962"/>
    </source>
</evidence>